<proteinExistence type="predicted"/>
<dbReference type="Proteomes" id="UP001151081">
    <property type="component" value="Unassembled WGS sequence"/>
</dbReference>
<comment type="caution">
    <text evidence="2">The sequence shown here is derived from an EMBL/GenBank/DDBJ whole genome shotgun (WGS) entry which is preliminary data.</text>
</comment>
<reference evidence="2 3" key="1">
    <citation type="submission" date="2021-04" db="EMBL/GenBank/DDBJ databases">
        <title>Genome analysis of Polyangium sp.</title>
        <authorList>
            <person name="Li Y."/>
            <person name="Wang J."/>
        </authorList>
    </citation>
    <scope>NUCLEOTIDE SEQUENCE [LARGE SCALE GENOMIC DNA]</scope>
    <source>
        <strain evidence="2 3">SDU14</strain>
    </source>
</reference>
<organism evidence="2 3">
    <name type="scientific">Polyangium jinanense</name>
    <dbReference type="NCBI Taxonomy" id="2829994"/>
    <lineage>
        <taxon>Bacteria</taxon>
        <taxon>Pseudomonadati</taxon>
        <taxon>Myxococcota</taxon>
        <taxon>Polyangia</taxon>
        <taxon>Polyangiales</taxon>
        <taxon>Polyangiaceae</taxon>
        <taxon>Polyangium</taxon>
    </lineage>
</organism>
<dbReference type="AlphaFoldDB" id="A0A9X3WZP3"/>
<dbReference type="EMBL" id="JAGTJJ010000004">
    <property type="protein sequence ID" value="MDC3981074.1"/>
    <property type="molecule type" value="Genomic_DNA"/>
</dbReference>
<protein>
    <submittedName>
        <fullName evidence="2">Uncharacterized protein</fullName>
    </submittedName>
</protein>
<evidence type="ECO:0000313" key="3">
    <source>
        <dbReference type="Proteomes" id="UP001151081"/>
    </source>
</evidence>
<evidence type="ECO:0000256" key="1">
    <source>
        <dbReference type="SAM" id="MobiDB-lite"/>
    </source>
</evidence>
<accession>A0A9X3WZP3</accession>
<gene>
    <name evidence="2" type="ORF">KEG57_11230</name>
</gene>
<feature type="region of interest" description="Disordered" evidence="1">
    <location>
        <begin position="246"/>
        <end position="270"/>
    </location>
</feature>
<evidence type="ECO:0000313" key="2">
    <source>
        <dbReference type="EMBL" id="MDC3981074.1"/>
    </source>
</evidence>
<name>A0A9X3WZP3_9BACT</name>
<sequence length="270" mass="28982">MKPRLRNECGDAPRLPAREEGGIQLHPLVSRAQVFGCAATIVAGLTCSCGADVTQAGRPLADAALADDKRCREGAGHVARVPAECGLRFVDVCSGPSDEGHVSLCGDGHWPDINDRFVLFGARRPIVVEGSLVVVDSVTPQAGGVEFRTSGKLLGAPEKIDYTPIGAIGPWTSDMRIDGGKFTWGSETEYSFDSWQTFSLLSLPGMRALEVQHRLATCELLMRRTVFEDRGLRCVTETNKGQPEGAIKFPSRCTEPGLAETDRSTAVKAP</sequence>
<dbReference type="RefSeq" id="WP_272420120.1">
    <property type="nucleotide sequence ID" value="NZ_JAGTJJ010000004.1"/>
</dbReference>
<keyword evidence="3" id="KW-1185">Reference proteome</keyword>
<feature type="compositionally biased region" description="Basic and acidic residues" evidence="1">
    <location>
        <begin position="260"/>
        <end position="270"/>
    </location>
</feature>